<dbReference type="PANTHER" id="PTHR32089:SF119">
    <property type="entry name" value="METHYL-ACCEPTING CHEMOTAXIS PROTEIN CTPL"/>
    <property type="match status" value="1"/>
</dbReference>
<keyword evidence="13" id="KW-1185">Reference proteome</keyword>
<dbReference type="SMART" id="SM00304">
    <property type="entry name" value="HAMP"/>
    <property type="match status" value="2"/>
</dbReference>
<comment type="subcellular location">
    <subcellularLocation>
        <location evidence="1">Membrane</location>
        <topology evidence="1">Multi-pass membrane protein</topology>
    </subcellularLocation>
</comment>
<dbReference type="GO" id="GO:0016020">
    <property type="term" value="C:membrane"/>
    <property type="evidence" value="ECO:0007669"/>
    <property type="project" value="UniProtKB-SubCell"/>
</dbReference>
<accession>W9UZV6</accession>
<dbReference type="Pfam" id="PF00672">
    <property type="entry name" value="HAMP"/>
    <property type="match status" value="1"/>
</dbReference>
<dbReference type="SUPFAM" id="SSF58104">
    <property type="entry name" value="Methyl-accepting chemotaxis protein (MCP) signaling domain"/>
    <property type="match status" value="1"/>
</dbReference>
<sequence>MKWIDHTKIRTKLILLALIPSLAMLALGMVSVNLLRLVNQGVDRIYLDRVVPLQELKAISDDYAVRVIDAVNKANGGLLTAEESLRMVEQARQGIDRRWKAYIQTELTEEEAALVEQASTLFATADASIDRLTAELGRLRGGVAGQLNAFDGPLYAIIDPVTNKIDELVSLQLRVAHEEKEYAEHLYAESLTLFAAGTTAALLLVALLGWLFYRSVIGQLGRLRLAMAHILEHSDLSFRADLDVGNEIGEIASDFDRMVERLRDLVEQISGSALTLSAATSQMTTSLVDARNGANRQTQETEQAATAMEQMTATAEEVARNTSDAAGAARQARELAEQGNGAVGQTVEAMSSLVENIAQAGESIESLRAEMQGIGKVLEVIQGVTEQTNLLALNAAIEAARAGDQGRGFAVVADEVRTLAQRTQTSANEIESMVEKLQNSSQRVGEVMHRSERGTSQAMDAARKAGEALADIRDAVGGISDFMTQIASATQEQTAVASEINQNVVAIRDATHQGSAGMTQLEAAGAQLNGLADELRNRAGLFRGISSGQNAPATEIDPAWGMQTLHA</sequence>
<evidence type="ECO:0000256" key="2">
    <source>
        <dbReference type="ARBA" id="ARBA00022692"/>
    </source>
</evidence>
<evidence type="ECO:0000256" key="9">
    <source>
        <dbReference type="SAM" id="Phobius"/>
    </source>
</evidence>
<keyword evidence="2 9" id="KW-0812">Transmembrane</keyword>
<dbReference type="PATRIC" id="fig|1249627.3.peg.4095"/>
<dbReference type="SMART" id="SM00283">
    <property type="entry name" value="MA"/>
    <property type="match status" value="1"/>
</dbReference>
<protein>
    <submittedName>
        <fullName evidence="12">Methyl-accepting chemotaxis protein</fullName>
    </submittedName>
</protein>
<evidence type="ECO:0000256" key="4">
    <source>
        <dbReference type="ARBA" id="ARBA00023136"/>
    </source>
</evidence>
<proteinExistence type="inferred from homology"/>
<feature type="region of interest" description="Disordered" evidence="8">
    <location>
        <begin position="289"/>
        <end position="340"/>
    </location>
</feature>
<evidence type="ECO:0000313" key="12">
    <source>
        <dbReference type="EMBL" id="EXJ12614.1"/>
    </source>
</evidence>
<name>W9UZV6_9GAMM</name>
<gene>
    <name evidence="12" type="ORF">D779_4032</name>
</gene>
<dbReference type="eggNOG" id="COG0840">
    <property type="taxonomic scope" value="Bacteria"/>
</dbReference>
<dbReference type="RefSeq" id="WP_081763629.1">
    <property type="nucleotide sequence ID" value="NZ_AONC01000085.1"/>
</dbReference>
<dbReference type="InterPro" id="IPR004090">
    <property type="entry name" value="Chemotax_Me-accpt_rcpt"/>
</dbReference>
<dbReference type="GO" id="GO:0007165">
    <property type="term" value="P:signal transduction"/>
    <property type="evidence" value="ECO:0007669"/>
    <property type="project" value="UniProtKB-KW"/>
</dbReference>
<comment type="similarity">
    <text evidence="6">Belongs to the methyl-accepting chemotaxis (MCP) protein family.</text>
</comment>
<dbReference type="Pfam" id="PF00015">
    <property type="entry name" value="MCPsignal"/>
    <property type="match status" value="1"/>
</dbReference>
<evidence type="ECO:0000313" key="13">
    <source>
        <dbReference type="Proteomes" id="UP000019460"/>
    </source>
</evidence>
<feature type="domain" description="Methyl-accepting transducer" evidence="10">
    <location>
        <begin position="272"/>
        <end position="508"/>
    </location>
</feature>
<dbReference type="InterPro" id="IPR004089">
    <property type="entry name" value="MCPsignal_dom"/>
</dbReference>
<dbReference type="Pfam" id="PF12729">
    <property type="entry name" value="4HB_MCP_1"/>
    <property type="match status" value="1"/>
</dbReference>
<dbReference type="Proteomes" id="UP000019460">
    <property type="component" value="Unassembled WGS sequence"/>
</dbReference>
<dbReference type="CDD" id="cd06225">
    <property type="entry name" value="HAMP"/>
    <property type="match status" value="1"/>
</dbReference>
<keyword evidence="3 9" id="KW-1133">Transmembrane helix</keyword>
<dbReference type="EMBL" id="AONC01000085">
    <property type="protein sequence ID" value="EXJ12614.1"/>
    <property type="molecule type" value="Genomic_DNA"/>
</dbReference>
<dbReference type="OrthoDB" id="9781845at2"/>
<dbReference type="FunFam" id="1.10.287.950:FF:000001">
    <property type="entry name" value="Methyl-accepting chemotaxis sensory transducer"/>
    <property type="match status" value="1"/>
</dbReference>
<evidence type="ECO:0000256" key="5">
    <source>
        <dbReference type="ARBA" id="ARBA00023224"/>
    </source>
</evidence>
<dbReference type="GO" id="GO:0006935">
    <property type="term" value="P:chemotaxis"/>
    <property type="evidence" value="ECO:0007669"/>
    <property type="project" value="InterPro"/>
</dbReference>
<evidence type="ECO:0000256" key="1">
    <source>
        <dbReference type="ARBA" id="ARBA00004141"/>
    </source>
</evidence>
<evidence type="ECO:0000256" key="3">
    <source>
        <dbReference type="ARBA" id="ARBA00022989"/>
    </source>
</evidence>
<evidence type="ECO:0000259" key="11">
    <source>
        <dbReference type="PROSITE" id="PS50885"/>
    </source>
</evidence>
<dbReference type="InterPro" id="IPR003660">
    <property type="entry name" value="HAMP_dom"/>
</dbReference>
<evidence type="ECO:0000256" key="6">
    <source>
        <dbReference type="ARBA" id="ARBA00029447"/>
    </source>
</evidence>
<dbReference type="InterPro" id="IPR024478">
    <property type="entry name" value="HlyB_4HB_MCP"/>
</dbReference>
<dbReference type="STRING" id="1249627.D779_4032"/>
<dbReference type="AlphaFoldDB" id="W9UZV6"/>
<evidence type="ECO:0000256" key="7">
    <source>
        <dbReference type="PROSITE-ProRule" id="PRU00284"/>
    </source>
</evidence>
<evidence type="ECO:0000256" key="8">
    <source>
        <dbReference type="SAM" id="MobiDB-lite"/>
    </source>
</evidence>
<organism evidence="12 13">
    <name type="scientific">Imhoffiella purpurea</name>
    <dbReference type="NCBI Taxonomy" id="1249627"/>
    <lineage>
        <taxon>Bacteria</taxon>
        <taxon>Pseudomonadati</taxon>
        <taxon>Pseudomonadota</taxon>
        <taxon>Gammaproteobacteria</taxon>
        <taxon>Chromatiales</taxon>
        <taxon>Chromatiaceae</taxon>
        <taxon>Imhoffiella</taxon>
    </lineage>
</organism>
<dbReference type="PRINTS" id="PR00260">
    <property type="entry name" value="CHEMTRNSDUCR"/>
</dbReference>
<keyword evidence="4 9" id="KW-0472">Membrane</keyword>
<dbReference type="GO" id="GO:0004888">
    <property type="term" value="F:transmembrane signaling receptor activity"/>
    <property type="evidence" value="ECO:0007669"/>
    <property type="project" value="InterPro"/>
</dbReference>
<feature type="transmembrane region" description="Helical" evidence="9">
    <location>
        <begin position="191"/>
        <end position="213"/>
    </location>
</feature>
<evidence type="ECO:0000259" key="10">
    <source>
        <dbReference type="PROSITE" id="PS50111"/>
    </source>
</evidence>
<feature type="region of interest" description="Disordered" evidence="8">
    <location>
        <begin position="544"/>
        <end position="567"/>
    </location>
</feature>
<dbReference type="Gene3D" id="1.10.287.950">
    <property type="entry name" value="Methyl-accepting chemotaxis protein"/>
    <property type="match status" value="1"/>
</dbReference>
<feature type="compositionally biased region" description="Low complexity" evidence="8">
    <location>
        <begin position="297"/>
        <end position="316"/>
    </location>
</feature>
<dbReference type="CDD" id="cd11386">
    <property type="entry name" value="MCP_signal"/>
    <property type="match status" value="1"/>
</dbReference>
<feature type="domain" description="HAMP" evidence="11">
    <location>
        <begin position="214"/>
        <end position="267"/>
    </location>
</feature>
<reference evidence="12 13" key="1">
    <citation type="submission" date="2012-11" db="EMBL/GenBank/DDBJ databases">
        <title>Genome assembly of Thiorhodococcus sp. AK35.</title>
        <authorList>
            <person name="Nupur N."/>
            <person name="Khatri I."/>
            <person name="Subramanian S."/>
            <person name="Pinnaka A."/>
        </authorList>
    </citation>
    <scope>NUCLEOTIDE SEQUENCE [LARGE SCALE GENOMIC DNA]</scope>
    <source>
        <strain evidence="12 13">AK35</strain>
    </source>
</reference>
<dbReference type="PROSITE" id="PS50111">
    <property type="entry name" value="CHEMOTAXIS_TRANSDUC_2"/>
    <property type="match status" value="1"/>
</dbReference>
<comment type="caution">
    <text evidence="12">The sequence shown here is derived from an EMBL/GenBank/DDBJ whole genome shotgun (WGS) entry which is preliminary data.</text>
</comment>
<dbReference type="PROSITE" id="PS50885">
    <property type="entry name" value="HAMP"/>
    <property type="match status" value="1"/>
</dbReference>
<dbReference type="PANTHER" id="PTHR32089">
    <property type="entry name" value="METHYL-ACCEPTING CHEMOTAXIS PROTEIN MCPB"/>
    <property type="match status" value="1"/>
</dbReference>
<keyword evidence="5 7" id="KW-0807">Transducer</keyword>